<feature type="region of interest" description="Disordered" evidence="1">
    <location>
        <begin position="1"/>
        <end position="20"/>
    </location>
</feature>
<reference evidence="4" key="1">
    <citation type="submission" date="2020-11" db="EMBL/GenBank/DDBJ databases">
        <title>Sequencing the genomes of 1000 actinobacteria strains.</title>
        <authorList>
            <person name="Klenk H.-P."/>
        </authorList>
    </citation>
    <scope>NUCLEOTIDE SEQUENCE</scope>
    <source>
        <strain evidence="4">DSM 43175</strain>
    </source>
</reference>
<gene>
    <name evidence="4" type="ORF">IW256_004991</name>
</gene>
<dbReference type="AlphaFoldDB" id="A0A931DQJ5"/>
<evidence type="ECO:0008006" key="6">
    <source>
        <dbReference type="Google" id="ProtNLM"/>
    </source>
</evidence>
<dbReference type="RefSeq" id="WP_197013281.1">
    <property type="nucleotide sequence ID" value="NZ_BAABES010000001.1"/>
</dbReference>
<evidence type="ECO:0000259" key="2">
    <source>
        <dbReference type="Pfam" id="PF13569"/>
    </source>
</evidence>
<feature type="domain" description="DUF7737" evidence="3">
    <location>
        <begin position="534"/>
        <end position="635"/>
    </location>
</feature>
<dbReference type="Proteomes" id="UP000614047">
    <property type="component" value="Unassembled WGS sequence"/>
</dbReference>
<organism evidence="4 5">
    <name type="scientific">Actinomadura viridis</name>
    <dbReference type="NCBI Taxonomy" id="58110"/>
    <lineage>
        <taxon>Bacteria</taxon>
        <taxon>Bacillati</taxon>
        <taxon>Actinomycetota</taxon>
        <taxon>Actinomycetes</taxon>
        <taxon>Streptosporangiales</taxon>
        <taxon>Thermomonosporaceae</taxon>
        <taxon>Actinomadura</taxon>
    </lineage>
</organism>
<evidence type="ECO:0000313" key="5">
    <source>
        <dbReference type="Proteomes" id="UP000614047"/>
    </source>
</evidence>
<protein>
    <recommendedName>
        <fullName evidence="6">DUF4132 domain-containing protein</fullName>
    </recommendedName>
</protein>
<evidence type="ECO:0000313" key="4">
    <source>
        <dbReference type="EMBL" id="MBG6090878.1"/>
    </source>
</evidence>
<proteinExistence type="predicted"/>
<dbReference type="InterPro" id="IPR056639">
    <property type="entry name" value="DUF7737"/>
</dbReference>
<sequence>MPNDTAPPDGGLRGPDTAPPGEVLARAVEQAVNEALGESLDAHMAKLKSPRPGPRWRDRTLELLQLPGVREHVRETVREYVHQAQEKPGLHPTDPLARGYVWAVALAGGPSVLEDLLAVVRHAGWVTRLCWDPAVANAAIGALGAIDRPETLEALRGLEKELNYPGARKQIESALRAAAERRGITPGQLVERGVPAHGLAPDGSLTRQVGRYQAVLAIEDPRTVRLTFTGDDGHRPLRTVPAALKDGHADEVKELKALAKEVRGTLADERARVEGLLTAGRDWPYAEWCRHYRDHPITGVVTRGLIWEFEGRDGVWRAATPAEEALVTVDGNALTRPDAGARVRLWHPIRATAPQVGAWRAFVTENEMVQPFKQAFREIYLLTPAEEETGVYSNRFAAHIVRYGQLYALFKERGWQSNHLGRHSDGFDGRARGLFAEGEWRACFFHEPAEEDFTYTPEHAATDQVRFERRNGRRWAEVPLAEVPAVVFSEAMRDVDLFVAVTSIAADPEWADRGEHRHLAYWRETTFGELTASAEVRRDALARILPRTRIAGRCSLEGRYLVVRGDLRTYRIHLGSANILMEPDDSYLCVVASRKKGPGKVFLPFEDERLALILSKAFLLAADSAITDETILRQIKGSR</sequence>
<accession>A0A931DQJ5</accession>
<name>A0A931DQJ5_9ACTN</name>
<evidence type="ECO:0000256" key="1">
    <source>
        <dbReference type="SAM" id="MobiDB-lite"/>
    </source>
</evidence>
<feature type="domain" description="DUF4132" evidence="2">
    <location>
        <begin position="235"/>
        <end position="415"/>
    </location>
</feature>
<dbReference type="Pfam" id="PF13569">
    <property type="entry name" value="DUF4132"/>
    <property type="match status" value="1"/>
</dbReference>
<evidence type="ECO:0000259" key="3">
    <source>
        <dbReference type="Pfam" id="PF24879"/>
    </source>
</evidence>
<comment type="caution">
    <text evidence="4">The sequence shown here is derived from an EMBL/GenBank/DDBJ whole genome shotgun (WGS) entry which is preliminary data.</text>
</comment>
<dbReference type="Pfam" id="PF24879">
    <property type="entry name" value="DUF7737"/>
    <property type="match status" value="1"/>
</dbReference>
<dbReference type="InterPro" id="IPR025406">
    <property type="entry name" value="DUF4132"/>
</dbReference>
<dbReference type="EMBL" id="JADOUA010000001">
    <property type="protein sequence ID" value="MBG6090878.1"/>
    <property type="molecule type" value="Genomic_DNA"/>
</dbReference>
<keyword evidence="5" id="KW-1185">Reference proteome</keyword>